<evidence type="ECO:0000313" key="4">
    <source>
        <dbReference type="Proteomes" id="UP000622547"/>
    </source>
</evidence>
<feature type="domain" description="GAF" evidence="1">
    <location>
        <begin position="57"/>
        <end position="184"/>
    </location>
</feature>
<dbReference type="Pfam" id="PF01590">
    <property type="entry name" value="GAF"/>
    <property type="match status" value="1"/>
</dbReference>
<feature type="domain" description="DNA binding HTH" evidence="2">
    <location>
        <begin position="311"/>
        <end position="351"/>
    </location>
</feature>
<dbReference type="GO" id="GO:0043565">
    <property type="term" value="F:sequence-specific DNA binding"/>
    <property type="evidence" value="ECO:0007669"/>
    <property type="project" value="InterPro"/>
</dbReference>
<accession>A0A8J3XHZ9</accession>
<dbReference type="PRINTS" id="PR01590">
    <property type="entry name" value="HTHFIS"/>
</dbReference>
<evidence type="ECO:0008006" key="5">
    <source>
        <dbReference type="Google" id="ProtNLM"/>
    </source>
</evidence>
<dbReference type="InterPro" id="IPR029016">
    <property type="entry name" value="GAF-like_dom_sf"/>
</dbReference>
<sequence length="354" mass="37718">MARALDAWEIFQSGGEPTDIQGEIVNSWRRSQHRGVNPDRLDVGYIEIDSGSAFVRTAAPVLEKIGDVLVGSATCLVLTDTSGNLSWRWVSERSLGRALDRFEFAKGARYGEAHAGTNAIGVALESGRPAMIVGGEHYKQPLHSWACAATPIAHPITGQVLGTVNVTCKAADANHLLRMAVRLLADEIKAALYAASTAKQRRLLDVFLNYRAATTSPVITLYDHIMIADETATSLNLDQGRLWAAVREAGPTARTLRLSGTVTARMFPVTPGTLADGVVLLLGGVVPVGRQAGGALPGAPAEPQPVGLTPIERAEAQIISNVLIECAGNKSAAAAKLGISRGTLYQKLRRYRLK</sequence>
<evidence type="ECO:0000259" key="2">
    <source>
        <dbReference type="Pfam" id="PF02954"/>
    </source>
</evidence>
<comment type="caution">
    <text evidence="3">The sequence shown here is derived from an EMBL/GenBank/DDBJ whole genome shotgun (WGS) entry which is preliminary data.</text>
</comment>
<evidence type="ECO:0000259" key="1">
    <source>
        <dbReference type="Pfam" id="PF01590"/>
    </source>
</evidence>
<reference evidence="3 4" key="1">
    <citation type="submission" date="2021-01" db="EMBL/GenBank/DDBJ databases">
        <title>Whole genome shotgun sequence of Planotetraspora phitsanulokensis NBRC 104273.</title>
        <authorList>
            <person name="Komaki H."/>
            <person name="Tamura T."/>
        </authorList>
    </citation>
    <scope>NUCLEOTIDE SEQUENCE [LARGE SCALE GENOMIC DNA]</scope>
    <source>
        <strain evidence="3 4">NBRC 104273</strain>
    </source>
</reference>
<gene>
    <name evidence="3" type="ORF">Pph01_66480</name>
</gene>
<dbReference type="Gene3D" id="1.10.10.60">
    <property type="entry name" value="Homeodomain-like"/>
    <property type="match status" value="1"/>
</dbReference>
<protein>
    <recommendedName>
        <fullName evidence="5">GAF domain-containing protein</fullName>
    </recommendedName>
</protein>
<dbReference type="Gene3D" id="3.30.450.40">
    <property type="match status" value="1"/>
</dbReference>
<name>A0A8J3XHZ9_9ACTN</name>
<dbReference type="InterPro" id="IPR002197">
    <property type="entry name" value="HTH_Fis"/>
</dbReference>
<dbReference type="EMBL" id="BOOP01000035">
    <property type="protein sequence ID" value="GII41645.1"/>
    <property type="molecule type" value="Genomic_DNA"/>
</dbReference>
<proteinExistence type="predicted"/>
<dbReference type="InterPro" id="IPR009057">
    <property type="entry name" value="Homeodomain-like_sf"/>
</dbReference>
<dbReference type="Proteomes" id="UP000622547">
    <property type="component" value="Unassembled WGS sequence"/>
</dbReference>
<dbReference type="SUPFAM" id="SSF46689">
    <property type="entry name" value="Homeodomain-like"/>
    <property type="match status" value="1"/>
</dbReference>
<dbReference type="AlphaFoldDB" id="A0A8J3XHZ9"/>
<dbReference type="RefSeq" id="WP_204077096.1">
    <property type="nucleotide sequence ID" value="NZ_BOOP01000035.1"/>
</dbReference>
<organism evidence="3 4">
    <name type="scientific">Planotetraspora phitsanulokensis</name>
    <dbReference type="NCBI Taxonomy" id="575192"/>
    <lineage>
        <taxon>Bacteria</taxon>
        <taxon>Bacillati</taxon>
        <taxon>Actinomycetota</taxon>
        <taxon>Actinomycetes</taxon>
        <taxon>Streptosporangiales</taxon>
        <taxon>Streptosporangiaceae</taxon>
        <taxon>Planotetraspora</taxon>
    </lineage>
</organism>
<evidence type="ECO:0000313" key="3">
    <source>
        <dbReference type="EMBL" id="GII41645.1"/>
    </source>
</evidence>
<dbReference type="Pfam" id="PF02954">
    <property type="entry name" value="HTH_8"/>
    <property type="match status" value="1"/>
</dbReference>
<dbReference type="InterPro" id="IPR003018">
    <property type="entry name" value="GAF"/>
</dbReference>
<keyword evidence="4" id="KW-1185">Reference proteome</keyword>